<dbReference type="EMBL" id="CAJOBS010001409">
    <property type="protein sequence ID" value="CAF4727611.1"/>
    <property type="molecule type" value="Genomic_DNA"/>
</dbReference>
<name>A0A821K044_9BILA</name>
<organism evidence="2 3">
    <name type="scientific">Rotaria socialis</name>
    <dbReference type="NCBI Taxonomy" id="392032"/>
    <lineage>
        <taxon>Eukaryota</taxon>
        <taxon>Metazoa</taxon>
        <taxon>Spiralia</taxon>
        <taxon>Gnathifera</taxon>
        <taxon>Rotifera</taxon>
        <taxon>Eurotatoria</taxon>
        <taxon>Bdelloidea</taxon>
        <taxon>Philodinida</taxon>
        <taxon>Philodinidae</taxon>
        <taxon>Rotaria</taxon>
    </lineage>
</organism>
<accession>A0A821K044</accession>
<reference evidence="2" key="1">
    <citation type="submission" date="2021-02" db="EMBL/GenBank/DDBJ databases">
        <authorList>
            <person name="Nowell W R."/>
        </authorList>
    </citation>
    <scope>NUCLEOTIDE SEQUENCE</scope>
</reference>
<evidence type="ECO:0000313" key="2">
    <source>
        <dbReference type="EMBL" id="CAF4727611.1"/>
    </source>
</evidence>
<proteinExistence type="predicted"/>
<comment type="caution">
    <text evidence="2">The sequence shown here is derived from an EMBL/GenBank/DDBJ whole genome shotgun (WGS) entry which is preliminary data.</text>
</comment>
<dbReference type="AlphaFoldDB" id="A0A821K044"/>
<dbReference type="Proteomes" id="UP000663838">
    <property type="component" value="Unassembled WGS sequence"/>
</dbReference>
<dbReference type="EMBL" id="CAJNYV010005805">
    <property type="protein sequence ID" value="CAF3782456.1"/>
    <property type="molecule type" value="Genomic_DNA"/>
</dbReference>
<evidence type="ECO:0000313" key="3">
    <source>
        <dbReference type="Proteomes" id="UP000663838"/>
    </source>
</evidence>
<sequence length="130" mass="14308">MGKAAEQVGINIQYCMSLPRHALQALEIPRVTQARVSVDYAIHLDERVPQWNIGVSSMLADAIGAPYKKTAMEPVPYREILIATLSTGPVTPGDAISYINVNRIMRCCSEIGTILKHDRPITMINSMIAD</sequence>
<dbReference type="Proteomes" id="UP000663865">
    <property type="component" value="Unassembled WGS sequence"/>
</dbReference>
<protein>
    <submittedName>
        <fullName evidence="2">Uncharacterized protein</fullName>
    </submittedName>
</protein>
<gene>
    <name evidence="1" type="ORF">KIK155_LOCUS31430</name>
    <name evidence="2" type="ORF">TOA249_LOCUS18684</name>
</gene>
<evidence type="ECO:0000313" key="1">
    <source>
        <dbReference type="EMBL" id="CAF3782456.1"/>
    </source>
</evidence>